<evidence type="ECO:0000313" key="3">
    <source>
        <dbReference type="Proteomes" id="UP001168877"/>
    </source>
</evidence>
<keyword evidence="3" id="KW-1185">Reference proteome</keyword>
<dbReference type="PANTHER" id="PTHR34467:SF7">
    <property type="entry name" value="TRANSMEMBRANE PROTEIN"/>
    <property type="match status" value="1"/>
</dbReference>
<sequence length="83" mass="9230">MAPRINTFLLVFLLLLLIPLLSPSGGMVEGFKDDMHPKYSLYKDGIQMKKMRKLLMVDAVLDYDDAGANTKHDPKKKPGGGKP</sequence>
<protein>
    <recommendedName>
        <fullName evidence="4">Transmembrane protein</fullName>
    </recommendedName>
</protein>
<feature type="signal peptide" evidence="1">
    <location>
        <begin position="1"/>
        <end position="23"/>
    </location>
</feature>
<reference evidence="2" key="1">
    <citation type="journal article" date="2022" name="Plant J.">
        <title>Strategies of tolerance reflected in two North American maple genomes.</title>
        <authorList>
            <person name="McEvoy S.L."/>
            <person name="Sezen U.U."/>
            <person name="Trouern-Trend A."/>
            <person name="McMahon S.M."/>
            <person name="Schaberg P.G."/>
            <person name="Yang J."/>
            <person name="Wegrzyn J.L."/>
            <person name="Swenson N.G."/>
        </authorList>
    </citation>
    <scope>NUCLEOTIDE SEQUENCE</scope>
    <source>
        <strain evidence="2">NS2018</strain>
    </source>
</reference>
<evidence type="ECO:0000256" key="1">
    <source>
        <dbReference type="SAM" id="SignalP"/>
    </source>
</evidence>
<feature type="chain" id="PRO_5041252058" description="Transmembrane protein" evidence="1">
    <location>
        <begin position="24"/>
        <end position="83"/>
    </location>
</feature>
<proteinExistence type="predicted"/>
<dbReference type="PANTHER" id="PTHR34467">
    <property type="entry name" value="TRANSMEMBRANE PROTEIN"/>
    <property type="match status" value="1"/>
</dbReference>
<evidence type="ECO:0000313" key="2">
    <source>
        <dbReference type="EMBL" id="KAK0591629.1"/>
    </source>
</evidence>
<evidence type="ECO:0008006" key="4">
    <source>
        <dbReference type="Google" id="ProtNLM"/>
    </source>
</evidence>
<organism evidence="2 3">
    <name type="scientific">Acer saccharum</name>
    <name type="common">Sugar maple</name>
    <dbReference type="NCBI Taxonomy" id="4024"/>
    <lineage>
        <taxon>Eukaryota</taxon>
        <taxon>Viridiplantae</taxon>
        <taxon>Streptophyta</taxon>
        <taxon>Embryophyta</taxon>
        <taxon>Tracheophyta</taxon>
        <taxon>Spermatophyta</taxon>
        <taxon>Magnoliopsida</taxon>
        <taxon>eudicotyledons</taxon>
        <taxon>Gunneridae</taxon>
        <taxon>Pentapetalae</taxon>
        <taxon>rosids</taxon>
        <taxon>malvids</taxon>
        <taxon>Sapindales</taxon>
        <taxon>Sapindaceae</taxon>
        <taxon>Hippocastanoideae</taxon>
        <taxon>Acereae</taxon>
        <taxon>Acer</taxon>
    </lineage>
</organism>
<dbReference type="Proteomes" id="UP001168877">
    <property type="component" value="Unassembled WGS sequence"/>
</dbReference>
<dbReference type="AlphaFoldDB" id="A0AA39SMG1"/>
<name>A0AA39SMG1_ACESA</name>
<comment type="caution">
    <text evidence="2">The sequence shown here is derived from an EMBL/GenBank/DDBJ whole genome shotgun (WGS) entry which is preliminary data.</text>
</comment>
<accession>A0AA39SMG1</accession>
<reference evidence="2" key="2">
    <citation type="submission" date="2023-06" db="EMBL/GenBank/DDBJ databases">
        <authorList>
            <person name="Swenson N.G."/>
            <person name="Wegrzyn J.L."/>
            <person name="Mcevoy S.L."/>
        </authorList>
    </citation>
    <scope>NUCLEOTIDE SEQUENCE</scope>
    <source>
        <strain evidence="2">NS2018</strain>
        <tissue evidence="2">Leaf</tissue>
    </source>
</reference>
<dbReference type="EMBL" id="JAUESC010000380">
    <property type="protein sequence ID" value="KAK0591629.1"/>
    <property type="molecule type" value="Genomic_DNA"/>
</dbReference>
<keyword evidence="1" id="KW-0732">Signal</keyword>
<gene>
    <name evidence="2" type="ORF">LWI29_005150</name>
</gene>